<dbReference type="OrthoDB" id="8068582at2759"/>
<evidence type="ECO:0000256" key="1">
    <source>
        <dbReference type="SAM" id="MobiDB-lite"/>
    </source>
</evidence>
<sequence length="438" mass="49923">MESLAPPLKLNSNHVESWKLWKQRFQLYMDATSLNAKPESQKVAILLHVIGEECLEIYNTFSEVSSASMNDLLAKFEAYFVPQRNITYERQRLFLLVQREGQSVDDFITELRKQLRNCDYGSLSDSILVDQLVRGLRESRFRERLLRVPDLDIKKAVDMFRAAETSKLQAQVYFTEERSINAIKRFKSSPEVKPRATGQANKFRQPAKRQESSRRKCQYCGCHHVPGRCPAYGKQCRSCGKRNHVSRVCKSKSVNRVCKNSPEEFINSTNSCKYPPEQFFVGTVSADSMSSSWQAILLINDRPVNFKIDTGAQANIIRLTASADKLSLIRKCDNVNSVNCCKRISNLLCKYNQDFEGLGNLPGKYHITLCENSVPVVSVTRKVAFSLLGPLKAELERMIKAGVIEKVTEPTDWVSQSIDYSSKEKWRFASLFGPSKLE</sequence>
<name>A0A4Y2G2Y8_ARAVE</name>
<dbReference type="InterPro" id="IPR005162">
    <property type="entry name" value="Retrotrans_gag_dom"/>
</dbReference>
<evidence type="ECO:0000313" key="3">
    <source>
        <dbReference type="EMBL" id="GBM46234.1"/>
    </source>
</evidence>
<feature type="domain" description="Retrotransposon gag" evidence="2">
    <location>
        <begin position="67"/>
        <end position="138"/>
    </location>
</feature>
<gene>
    <name evidence="3" type="ORF">AVEN_224803_1</name>
</gene>
<dbReference type="Proteomes" id="UP000499080">
    <property type="component" value="Unassembled WGS sequence"/>
</dbReference>
<dbReference type="EMBL" id="BGPR01001128">
    <property type="protein sequence ID" value="GBM46234.1"/>
    <property type="molecule type" value="Genomic_DNA"/>
</dbReference>
<dbReference type="AlphaFoldDB" id="A0A4Y2G2Y8"/>
<organism evidence="3 4">
    <name type="scientific">Araneus ventricosus</name>
    <name type="common">Orbweaver spider</name>
    <name type="synonym">Epeira ventricosa</name>
    <dbReference type="NCBI Taxonomy" id="182803"/>
    <lineage>
        <taxon>Eukaryota</taxon>
        <taxon>Metazoa</taxon>
        <taxon>Ecdysozoa</taxon>
        <taxon>Arthropoda</taxon>
        <taxon>Chelicerata</taxon>
        <taxon>Arachnida</taxon>
        <taxon>Araneae</taxon>
        <taxon>Araneomorphae</taxon>
        <taxon>Entelegynae</taxon>
        <taxon>Araneoidea</taxon>
        <taxon>Araneidae</taxon>
        <taxon>Araneus</taxon>
    </lineage>
</organism>
<dbReference type="PANTHER" id="PTHR33198">
    <property type="entry name" value="ANK_REP_REGION DOMAIN-CONTAINING PROTEIN-RELATED"/>
    <property type="match status" value="1"/>
</dbReference>
<reference evidence="3 4" key="1">
    <citation type="journal article" date="2019" name="Sci. Rep.">
        <title>Orb-weaving spider Araneus ventricosus genome elucidates the spidroin gene catalogue.</title>
        <authorList>
            <person name="Kono N."/>
            <person name="Nakamura H."/>
            <person name="Ohtoshi R."/>
            <person name="Moran D.A.P."/>
            <person name="Shinohara A."/>
            <person name="Yoshida Y."/>
            <person name="Fujiwara M."/>
            <person name="Mori M."/>
            <person name="Tomita M."/>
            <person name="Arakawa K."/>
        </authorList>
    </citation>
    <scope>NUCLEOTIDE SEQUENCE [LARGE SCALE GENOMIC DNA]</scope>
</reference>
<keyword evidence="4" id="KW-1185">Reference proteome</keyword>
<dbReference type="PANTHER" id="PTHR33198:SF20">
    <property type="entry name" value="RETROTRANSPOSON GAG DOMAIN-CONTAINING PROTEIN"/>
    <property type="match status" value="1"/>
</dbReference>
<accession>A0A4Y2G2Y8</accession>
<dbReference type="Pfam" id="PF03732">
    <property type="entry name" value="Retrotrans_gag"/>
    <property type="match status" value="1"/>
</dbReference>
<evidence type="ECO:0000313" key="4">
    <source>
        <dbReference type="Proteomes" id="UP000499080"/>
    </source>
</evidence>
<feature type="region of interest" description="Disordered" evidence="1">
    <location>
        <begin position="190"/>
        <end position="209"/>
    </location>
</feature>
<protein>
    <recommendedName>
        <fullName evidence="2">Retrotransposon gag domain-containing protein</fullName>
    </recommendedName>
</protein>
<proteinExistence type="predicted"/>
<evidence type="ECO:0000259" key="2">
    <source>
        <dbReference type="Pfam" id="PF03732"/>
    </source>
</evidence>
<comment type="caution">
    <text evidence="3">The sequence shown here is derived from an EMBL/GenBank/DDBJ whole genome shotgun (WGS) entry which is preliminary data.</text>
</comment>